<dbReference type="EMBL" id="KE504173">
    <property type="protein sequence ID" value="EPS97735.1"/>
    <property type="molecule type" value="Genomic_DNA"/>
</dbReference>
<dbReference type="Pfam" id="PF14200">
    <property type="entry name" value="RicinB_lectin_2"/>
    <property type="match status" value="1"/>
</dbReference>
<organism evidence="2 3">
    <name type="scientific">Fomitopsis schrenkii</name>
    <name type="common">Brown rot fungus</name>
    <dbReference type="NCBI Taxonomy" id="2126942"/>
    <lineage>
        <taxon>Eukaryota</taxon>
        <taxon>Fungi</taxon>
        <taxon>Dikarya</taxon>
        <taxon>Basidiomycota</taxon>
        <taxon>Agaricomycotina</taxon>
        <taxon>Agaricomycetes</taxon>
        <taxon>Polyporales</taxon>
        <taxon>Fomitopsis</taxon>
    </lineage>
</organism>
<dbReference type="STRING" id="743788.S8F7Y0"/>
<accession>S8F7Y0</accession>
<protein>
    <recommendedName>
        <fullName evidence="1">Ricin B lectin domain-containing protein</fullName>
    </recommendedName>
</protein>
<evidence type="ECO:0000259" key="1">
    <source>
        <dbReference type="Pfam" id="PF14200"/>
    </source>
</evidence>
<dbReference type="InterPro" id="IPR035992">
    <property type="entry name" value="Ricin_B-like_lectins"/>
</dbReference>
<dbReference type="SUPFAM" id="SSF50370">
    <property type="entry name" value="Ricin B-like lectins"/>
    <property type="match status" value="1"/>
</dbReference>
<dbReference type="Gene3D" id="2.80.10.50">
    <property type="match status" value="1"/>
</dbReference>
<evidence type="ECO:0000313" key="2">
    <source>
        <dbReference type="EMBL" id="EPS97735.1"/>
    </source>
</evidence>
<evidence type="ECO:0000313" key="3">
    <source>
        <dbReference type="Proteomes" id="UP000015241"/>
    </source>
</evidence>
<feature type="domain" description="Ricin B lectin" evidence="1">
    <location>
        <begin position="47"/>
        <end position="136"/>
    </location>
</feature>
<dbReference type="AlphaFoldDB" id="S8F7Y0"/>
<dbReference type="HOGENOM" id="CLU_113566_0_0_1"/>
<reference evidence="2 3" key="1">
    <citation type="journal article" date="2012" name="Science">
        <title>The Paleozoic origin of enzymatic lignin decomposition reconstructed from 31 fungal genomes.</title>
        <authorList>
            <person name="Floudas D."/>
            <person name="Binder M."/>
            <person name="Riley R."/>
            <person name="Barry K."/>
            <person name="Blanchette R.A."/>
            <person name="Henrissat B."/>
            <person name="Martinez A.T."/>
            <person name="Otillar R."/>
            <person name="Spatafora J.W."/>
            <person name="Yadav J.S."/>
            <person name="Aerts A."/>
            <person name="Benoit I."/>
            <person name="Boyd A."/>
            <person name="Carlson A."/>
            <person name="Copeland A."/>
            <person name="Coutinho P.M."/>
            <person name="de Vries R.P."/>
            <person name="Ferreira P."/>
            <person name="Findley K."/>
            <person name="Foster B."/>
            <person name="Gaskell J."/>
            <person name="Glotzer D."/>
            <person name="Gorecki P."/>
            <person name="Heitman J."/>
            <person name="Hesse C."/>
            <person name="Hori C."/>
            <person name="Igarashi K."/>
            <person name="Jurgens J.A."/>
            <person name="Kallen N."/>
            <person name="Kersten P."/>
            <person name="Kohler A."/>
            <person name="Kuees U."/>
            <person name="Kumar T.K.A."/>
            <person name="Kuo A."/>
            <person name="LaButti K."/>
            <person name="Larrondo L.F."/>
            <person name="Lindquist E."/>
            <person name="Ling A."/>
            <person name="Lombard V."/>
            <person name="Lucas S."/>
            <person name="Lundell T."/>
            <person name="Martin R."/>
            <person name="McLaughlin D.J."/>
            <person name="Morgenstern I."/>
            <person name="Morin E."/>
            <person name="Murat C."/>
            <person name="Nagy L.G."/>
            <person name="Nolan M."/>
            <person name="Ohm R.A."/>
            <person name="Patyshakuliyeva A."/>
            <person name="Rokas A."/>
            <person name="Ruiz-Duenas F.J."/>
            <person name="Sabat G."/>
            <person name="Salamov A."/>
            <person name="Samejima M."/>
            <person name="Schmutz J."/>
            <person name="Slot J.C."/>
            <person name="St John F."/>
            <person name="Stenlid J."/>
            <person name="Sun H."/>
            <person name="Sun S."/>
            <person name="Syed K."/>
            <person name="Tsang A."/>
            <person name="Wiebenga A."/>
            <person name="Young D."/>
            <person name="Pisabarro A."/>
            <person name="Eastwood D.C."/>
            <person name="Martin F."/>
            <person name="Cullen D."/>
            <person name="Grigoriev I.V."/>
            <person name="Hibbett D.S."/>
        </authorList>
    </citation>
    <scope>NUCLEOTIDE SEQUENCE</scope>
    <source>
        <strain evidence="3">FP-58527</strain>
    </source>
</reference>
<name>S8F7Y0_FOMSC</name>
<gene>
    <name evidence="2" type="ORF">FOMPIDRAFT_82407</name>
</gene>
<proteinExistence type="predicted"/>
<dbReference type="InterPro" id="IPR000772">
    <property type="entry name" value="Ricin_B_lectin"/>
</dbReference>
<dbReference type="CDD" id="cd23416">
    <property type="entry name" value="beta-trefoil_Ricin_MOA-like"/>
    <property type="match status" value="1"/>
</dbReference>
<keyword evidence="3" id="KW-1185">Reference proteome</keyword>
<dbReference type="InParanoid" id="S8F7Y0"/>
<dbReference type="PROSITE" id="PS50231">
    <property type="entry name" value="RICIN_B_LECTIN"/>
    <property type="match status" value="1"/>
</dbReference>
<dbReference type="OrthoDB" id="3249735at2759"/>
<dbReference type="eggNOG" id="ENOG502SYF8">
    <property type="taxonomic scope" value="Eukaryota"/>
</dbReference>
<dbReference type="Proteomes" id="UP000015241">
    <property type="component" value="Unassembled WGS sequence"/>
</dbReference>
<sequence length="157" mass="16963">MAIKSGVYFIQNAGTRTVLDLPNGDSSNGIKVQGFKKREFIDGWVTAQLWVVSKVASDPVYSIENARSGTCLDLSNSESKNGTPIIGYEATGHPNQHWVIHRNNADTGYVIENKATSTYVDLQGGNSANGTPVQSWAGEGVQITNKNQLWEFVAACA</sequence>